<reference evidence="1 2" key="1">
    <citation type="submission" date="2020-04" db="EMBL/GenBank/DDBJ databases">
        <title>Enterovirga sp. isolate from soil.</title>
        <authorList>
            <person name="Chea S."/>
            <person name="Kim D.-U."/>
        </authorList>
    </citation>
    <scope>NUCLEOTIDE SEQUENCE [LARGE SCALE GENOMIC DNA]</scope>
    <source>
        <strain evidence="1 2">DB1703</strain>
    </source>
</reference>
<sequence>MLTLDQAHKIMHAALDEGTKRNLKPLSVLVLDARGALKAAASQDGTSLSRDKVAYGKAFGALSLGLGSRALHRRAEEQPYFISAVNGLLGGALVPVPGGVLIKDQAGTILGAVGISGDTSDNDEACAAAGIAAAGLVADAG</sequence>
<dbReference type="Proteomes" id="UP000564885">
    <property type="component" value="Unassembled WGS sequence"/>
</dbReference>
<dbReference type="InterPro" id="IPR052517">
    <property type="entry name" value="GlcG_carb_metab_protein"/>
</dbReference>
<comment type="caution">
    <text evidence="1">The sequence shown here is derived from an EMBL/GenBank/DDBJ whole genome shotgun (WGS) entry which is preliminary data.</text>
</comment>
<proteinExistence type="predicted"/>
<protein>
    <submittedName>
        <fullName evidence="1">Heme-binding protein</fullName>
    </submittedName>
</protein>
<accession>A0A849I9N8</accession>
<keyword evidence="2" id="KW-1185">Reference proteome</keyword>
<gene>
    <name evidence="1" type="ORF">HJG44_10415</name>
</gene>
<dbReference type="Pfam" id="PF03928">
    <property type="entry name" value="HbpS-like"/>
    <property type="match status" value="1"/>
</dbReference>
<dbReference type="EMBL" id="JABEPP010000003">
    <property type="protein sequence ID" value="NNM72790.1"/>
    <property type="molecule type" value="Genomic_DNA"/>
</dbReference>
<name>A0A849I9N8_9HYPH</name>
<dbReference type="AlphaFoldDB" id="A0A849I9N8"/>
<dbReference type="SUPFAM" id="SSF143744">
    <property type="entry name" value="GlcG-like"/>
    <property type="match status" value="1"/>
</dbReference>
<evidence type="ECO:0000313" key="1">
    <source>
        <dbReference type="EMBL" id="NNM72790.1"/>
    </source>
</evidence>
<evidence type="ECO:0000313" key="2">
    <source>
        <dbReference type="Proteomes" id="UP000564885"/>
    </source>
</evidence>
<dbReference type="RefSeq" id="WP_171218319.1">
    <property type="nucleotide sequence ID" value="NZ_JABEPP010000003.1"/>
</dbReference>
<dbReference type="Gene3D" id="3.30.450.150">
    <property type="entry name" value="Haem-degrading domain"/>
    <property type="match status" value="1"/>
</dbReference>
<dbReference type="InterPro" id="IPR038084">
    <property type="entry name" value="PduO/GlcC-like_sf"/>
</dbReference>
<dbReference type="PANTHER" id="PTHR34309:SF10">
    <property type="entry name" value="SLR1406 PROTEIN"/>
    <property type="match status" value="1"/>
</dbReference>
<organism evidence="1 2">
    <name type="scientific">Enterovirga aerilata</name>
    <dbReference type="NCBI Taxonomy" id="2730920"/>
    <lineage>
        <taxon>Bacteria</taxon>
        <taxon>Pseudomonadati</taxon>
        <taxon>Pseudomonadota</taxon>
        <taxon>Alphaproteobacteria</taxon>
        <taxon>Hyphomicrobiales</taxon>
        <taxon>Methylobacteriaceae</taxon>
        <taxon>Enterovirga</taxon>
    </lineage>
</organism>
<dbReference type="InterPro" id="IPR005624">
    <property type="entry name" value="PduO/GlcC-like"/>
</dbReference>
<dbReference type="PANTHER" id="PTHR34309">
    <property type="entry name" value="SLR1406 PROTEIN"/>
    <property type="match status" value="1"/>
</dbReference>